<protein>
    <submittedName>
        <fullName evidence="1">Uncharacterized protein</fullName>
    </submittedName>
</protein>
<keyword evidence="2" id="KW-1185">Reference proteome</keyword>
<dbReference type="Proteomes" id="UP000827976">
    <property type="component" value="Chromosome 19"/>
</dbReference>
<comment type="caution">
    <text evidence="1">The sequence shown here is derived from an EMBL/GenBank/DDBJ whole genome shotgun (WGS) entry which is preliminary data.</text>
</comment>
<proteinExistence type="predicted"/>
<evidence type="ECO:0000313" key="1">
    <source>
        <dbReference type="EMBL" id="KAH7655064.1"/>
    </source>
</evidence>
<organism evidence="1 2">
    <name type="scientific">Dioscorea alata</name>
    <name type="common">Purple yam</name>
    <dbReference type="NCBI Taxonomy" id="55571"/>
    <lineage>
        <taxon>Eukaryota</taxon>
        <taxon>Viridiplantae</taxon>
        <taxon>Streptophyta</taxon>
        <taxon>Embryophyta</taxon>
        <taxon>Tracheophyta</taxon>
        <taxon>Spermatophyta</taxon>
        <taxon>Magnoliopsida</taxon>
        <taxon>Liliopsida</taxon>
        <taxon>Dioscoreales</taxon>
        <taxon>Dioscoreaceae</taxon>
        <taxon>Dioscorea</taxon>
    </lineage>
</organism>
<sequence>MLVCFIDFGRISSRESHLQQTVVVVHHLLMVLKWMMRHGLQVWVLCLCIGLMVIDGGEKIECMQFVFE</sequence>
<name>A0ACB7U452_DIOAL</name>
<accession>A0ACB7U452</accession>
<reference evidence="2" key="1">
    <citation type="journal article" date="2022" name="Nat. Commun.">
        <title>Chromosome evolution and the genetic basis of agronomically important traits in greater yam.</title>
        <authorList>
            <person name="Bredeson J.V."/>
            <person name="Lyons J.B."/>
            <person name="Oniyinde I.O."/>
            <person name="Okereke N.R."/>
            <person name="Kolade O."/>
            <person name="Nnabue I."/>
            <person name="Nwadili C.O."/>
            <person name="Hribova E."/>
            <person name="Parker M."/>
            <person name="Nwogha J."/>
            <person name="Shu S."/>
            <person name="Carlson J."/>
            <person name="Kariba R."/>
            <person name="Muthemba S."/>
            <person name="Knop K."/>
            <person name="Barton G.J."/>
            <person name="Sherwood A.V."/>
            <person name="Lopez-Montes A."/>
            <person name="Asiedu R."/>
            <person name="Jamnadass R."/>
            <person name="Muchugi A."/>
            <person name="Goodstein D."/>
            <person name="Egesi C.N."/>
            <person name="Featherston J."/>
            <person name="Asfaw A."/>
            <person name="Simpson G.G."/>
            <person name="Dolezel J."/>
            <person name="Hendre P.S."/>
            <person name="Van Deynze A."/>
            <person name="Kumar P.L."/>
            <person name="Obidiegwu J.E."/>
            <person name="Bhattacharjee R."/>
            <person name="Rokhsar D.S."/>
        </authorList>
    </citation>
    <scope>NUCLEOTIDE SEQUENCE [LARGE SCALE GENOMIC DNA]</scope>
    <source>
        <strain evidence="2">cv. TDa95/00328</strain>
    </source>
</reference>
<dbReference type="EMBL" id="CM037029">
    <property type="protein sequence ID" value="KAH7655064.1"/>
    <property type="molecule type" value="Genomic_DNA"/>
</dbReference>
<evidence type="ECO:0000313" key="2">
    <source>
        <dbReference type="Proteomes" id="UP000827976"/>
    </source>
</evidence>
<gene>
    <name evidence="1" type="ORF">IHE45_19G181600</name>
</gene>